<accession>A0A106BXU1</accession>
<dbReference type="InterPro" id="IPR008258">
    <property type="entry name" value="Transglycosylase_SLT_dom_1"/>
</dbReference>
<comment type="similarity">
    <text evidence="1">Belongs to the transglycosylase Slt family.</text>
</comment>
<evidence type="ECO:0000313" key="4">
    <source>
        <dbReference type="EMBL" id="KVX00606.1"/>
    </source>
</evidence>
<gene>
    <name evidence="4" type="ORF">AWJ07_07590</name>
</gene>
<dbReference type="Gene3D" id="1.10.530.10">
    <property type="match status" value="1"/>
</dbReference>
<evidence type="ECO:0000313" key="5">
    <source>
        <dbReference type="Proteomes" id="UP000055702"/>
    </source>
</evidence>
<evidence type="ECO:0000256" key="1">
    <source>
        <dbReference type="ARBA" id="ARBA00007734"/>
    </source>
</evidence>
<sequence>MAWRKRQTLLGIATLLACICTPIQAKQVVYPAVEDVEKPQIKAKYIPQQAAAKKQLLLQQSQTTTAEHYPAPTIETYNVLSRRNTKPADEQSINDQLSLNAGYVGDKQKPRTLTNNYSLTKTGSVSSKPRVKASYSENGIVSDLGVEKRKVFQYKQTNGVMVFSDQQPLDADYQVLLYECFACRVDSVIDWYKIPLFTSHFTTDVALAARQYQLDPALIRAVIHAESAFKIGALSKAGAKGLMQLMPGTASDMDVDDPFNAQQNIRGGSRYLAQLLSQFNGDIDLACAAYNAGPTTVMQYRGIPPYPETQAYVKRVKILLKRYQKALAS</sequence>
<protein>
    <recommendedName>
        <fullName evidence="3">Transglycosylase SLT domain-containing protein</fullName>
    </recommendedName>
</protein>
<evidence type="ECO:0000256" key="2">
    <source>
        <dbReference type="SAM" id="SignalP"/>
    </source>
</evidence>
<dbReference type="SUPFAM" id="SSF53955">
    <property type="entry name" value="Lysozyme-like"/>
    <property type="match status" value="1"/>
</dbReference>
<dbReference type="EMBL" id="LRDC01000040">
    <property type="protein sequence ID" value="KVX00606.1"/>
    <property type="molecule type" value="Genomic_DNA"/>
</dbReference>
<feature type="chain" id="PRO_5007125857" description="Transglycosylase SLT domain-containing protein" evidence="2">
    <location>
        <begin position="26"/>
        <end position="329"/>
    </location>
</feature>
<feature type="signal peptide" evidence="2">
    <location>
        <begin position="1"/>
        <end position="25"/>
    </location>
</feature>
<dbReference type="Pfam" id="PF01464">
    <property type="entry name" value="SLT"/>
    <property type="match status" value="1"/>
</dbReference>
<feature type="domain" description="Transglycosylase SLT" evidence="3">
    <location>
        <begin position="208"/>
        <end position="302"/>
    </location>
</feature>
<dbReference type="CDD" id="cd00254">
    <property type="entry name" value="LT-like"/>
    <property type="match status" value="1"/>
</dbReference>
<dbReference type="AlphaFoldDB" id="A0A106BXU1"/>
<proteinExistence type="inferred from homology"/>
<dbReference type="PANTHER" id="PTHR37423">
    <property type="entry name" value="SOLUBLE LYTIC MUREIN TRANSGLYCOSYLASE-RELATED"/>
    <property type="match status" value="1"/>
</dbReference>
<dbReference type="PROSITE" id="PS51257">
    <property type="entry name" value="PROKAR_LIPOPROTEIN"/>
    <property type="match status" value="1"/>
</dbReference>
<dbReference type="InterPro" id="IPR023346">
    <property type="entry name" value="Lysozyme-like_dom_sf"/>
</dbReference>
<reference evidence="4 5" key="1">
    <citation type="submission" date="2016-01" db="EMBL/GenBank/DDBJ databases">
        <title>Draft genome of the antarctic isolate Shewanella frigidimarina Ag06-30.</title>
        <authorList>
            <person name="Parmeciano Di Noto G."/>
            <person name="Vazquez S."/>
            <person name="Mac Cormack W."/>
            <person name="Iriarte A."/>
            <person name="Quiroga C."/>
        </authorList>
    </citation>
    <scope>NUCLEOTIDE SEQUENCE [LARGE SCALE GENOMIC DNA]</scope>
    <source>
        <strain evidence="4 5">Ag06-30</strain>
    </source>
</reference>
<dbReference type="Proteomes" id="UP000055702">
    <property type="component" value="Unassembled WGS sequence"/>
</dbReference>
<comment type="caution">
    <text evidence="4">The sequence shown here is derived from an EMBL/GenBank/DDBJ whole genome shotgun (WGS) entry which is preliminary data.</text>
</comment>
<name>A0A106BXU1_SHEFR</name>
<organism evidence="4">
    <name type="scientific">Shewanella frigidimarina</name>
    <dbReference type="NCBI Taxonomy" id="56812"/>
    <lineage>
        <taxon>Bacteria</taxon>
        <taxon>Pseudomonadati</taxon>
        <taxon>Pseudomonadota</taxon>
        <taxon>Gammaproteobacteria</taxon>
        <taxon>Alteromonadales</taxon>
        <taxon>Shewanellaceae</taxon>
        <taxon>Shewanella</taxon>
    </lineage>
</organism>
<keyword evidence="2" id="KW-0732">Signal</keyword>
<dbReference type="PANTHER" id="PTHR37423:SF2">
    <property type="entry name" value="MEMBRANE-BOUND LYTIC MUREIN TRANSGLYCOSYLASE C"/>
    <property type="match status" value="1"/>
</dbReference>
<evidence type="ECO:0000259" key="3">
    <source>
        <dbReference type="Pfam" id="PF01464"/>
    </source>
</evidence>